<dbReference type="RefSeq" id="XP_040789513.1">
    <property type="nucleotide sequence ID" value="XM_040932752.1"/>
</dbReference>
<dbReference type="Proteomes" id="UP000800039">
    <property type="component" value="Unassembled WGS sequence"/>
</dbReference>
<gene>
    <name evidence="1" type="ORF">K460DRAFT_363071</name>
</gene>
<accession>A0A9P4L9E8</accession>
<organism evidence="1 2">
    <name type="scientific">Cucurbitaria berberidis CBS 394.84</name>
    <dbReference type="NCBI Taxonomy" id="1168544"/>
    <lineage>
        <taxon>Eukaryota</taxon>
        <taxon>Fungi</taxon>
        <taxon>Dikarya</taxon>
        <taxon>Ascomycota</taxon>
        <taxon>Pezizomycotina</taxon>
        <taxon>Dothideomycetes</taxon>
        <taxon>Pleosporomycetidae</taxon>
        <taxon>Pleosporales</taxon>
        <taxon>Pleosporineae</taxon>
        <taxon>Cucurbitariaceae</taxon>
        <taxon>Cucurbitaria</taxon>
    </lineage>
</organism>
<sequence>MASKSSSTPEQGGIVITALAEHVSHGGHFLSCLTPDYMGDNAEGSDLKIDLQDLEVVSMGAWIPTDTFNVDEYDLEAYPYDYTVRELNNTPPASTEEAHSLESTIVIRLSLLILCICENDGARALFATEYTCEAVVEAQENASNATTEGAANVEN</sequence>
<evidence type="ECO:0000313" key="2">
    <source>
        <dbReference type="Proteomes" id="UP000800039"/>
    </source>
</evidence>
<dbReference type="EMBL" id="ML976615">
    <property type="protein sequence ID" value="KAF1846950.1"/>
    <property type="molecule type" value="Genomic_DNA"/>
</dbReference>
<dbReference type="GeneID" id="63850003"/>
<proteinExistence type="predicted"/>
<dbReference type="AlphaFoldDB" id="A0A9P4L9E8"/>
<evidence type="ECO:0000313" key="1">
    <source>
        <dbReference type="EMBL" id="KAF1846950.1"/>
    </source>
</evidence>
<keyword evidence="2" id="KW-1185">Reference proteome</keyword>
<reference evidence="1" key="1">
    <citation type="submission" date="2020-01" db="EMBL/GenBank/DDBJ databases">
        <authorList>
            <consortium name="DOE Joint Genome Institute"/>
            <person name="Haridas S."/>
            <person name="Albert R."/>
            <person name="Binder M."/>
            <person name="Bloem J."/>
            <person name="Labutti K."/>
            <person name="Salamov A."/>
            <person name="Andreopoulos B."/>
            <person name="Baker S.E."/>
            <person name="Barry K."/>
            <person name="Bills G."/>
            <person name="Bluhm B.H."/>
            <person name="Cannon C."/>
            <person name="Castanera R."/>
            <person name="Culley D.E."/>
            <person name="Daum C."/>
            <person name="Ezra D."/>
            <person name="Gonzalez J.B."/>
            <person name="Henrissat B."/>
            <person name="Kuo A."/>
            <person name="Liang C."/>
            <person name="Lipzen A."/>
            <person name="Lutzoni F."/>
            <person name="Magnuson J."/>
            <person name="Mondo S."/>
            <person name="Nolan M."/>
            <person name="Ohm R."/>
            <person name="Pangilinan J."/>
            <person name="Park H.-J."/>
            <person name="Ramirez L."/>
            <person name="Alfaro M."/>
            <person name="Sun H."/>
            <person name="Tritt A."/>
            <person name="Yoshinaga Y."/>
            <person name="Zwiers L.-H."/>
            <person name="Turgeon B.G."/>
            <person name="Goodwin S.B."/>
            <person name="Spatafora J.W."/>
            <person name="Crous P.W."/>
            <person name="Grigoriev I.V."/>
        </authorList>
    </citation>
    <scope>NUCLEOTIDE SEQUENCE</scope>
    <source>
        <strain evidence="1">CBS 394.84</strain>
    </source>
</reference>
<comment type="caution">
    <text evidence="1">The sequence shown here is derived from an EMBL/GenBank/DDBJ whole genome shotgun (WGS) entry which is preliminary data.</text>
</comment>
<name>A0A9P4L9E8_9PLEO</name>
<protein>
    <submittedName>
        <fullName evidence="1">Uncharacterized protein</fullName>
    </submittedName>
</protein>